<organism evidence="2 3">
    <name type="scientific">Chlorella vulgaris</name>
    <name type="common">Green alga</name>
    <dbReference type="NCBI Taxonomy" id="3077"/>
    <lineage>
        <taxon>Eukaryota</taxon>
        <taxon>Viridiplantae</taxon>
        <taxon>Chlorophyta</taxon>
        <taxon>core chlorophytes</taxon>
        <taxon>Trebouxiophyceae</taxon>
        <taxon>Chlorellales</taxon>
        <taxon>Chlorellaceae</taxon>
        <taxon>Chlorella clade</taxon>
        <taxon>Chlorella</taxon>
    </lineage>
</organism>
<dbReference type="EMBL" id="SIDB01000006">
    <property type="protein sequence ID" value="KAI3431521.1"/>
    <property type="molecule type" value="Genomic_DNA"/>
</dbReference>
<reference evidence="2" key="1">
    <citation type="journal article" date="2019" name="Plant J.">
        <title>Chlorella vulgaris genome assembly and annotation reveals the molecular basis for metabolic acclimation to high light conditions.</title>
        <authorList>
            <person name="Cecchin M."/>
            <person name="Marcolungo L."/>
            <person name="Rossato M."/>
            <person name="Girolomoni L."/>
            <person name="Cosentino E."/>
            <person name="Cuine S."/>
            <person name="Li-Beisson Y."/>
            <person name="Delledonne M."/>
            <person name="Ballottari M."/>
        </authorList>
    </citation>
    <scope>NUCLEOTIDE SEQUENCE</scope>
    <source>
        <strain evidence="2">211/11P</strain>
    </source>
</reference>
<accession>A0A9D4YX64</accession>
<dbReference type="Gene3D" id="1.10.10.10">
    <property type="entry name" value="Winged helix-like DNA-binding domain superfamily/Winged helix DNA-binding domain"/>
    <property type="match status" value="2"/>
</dbReference>
<dbReference type="FunFam" id="1.10.10.10:FF:000085">
    <property type="entry name" value="Vacuolar-sorting protein SNF8"/>
    <property type="match status" value="1"/>
</dbReference>
<dbReference type="GO" id="GO:0000814">
    <property type="term" value="C:ESCRT II complex"/>
    <property type="evidence" value="ECO:0007669"/>
    <property type="project" value="InterPro"/>
</dbReference>
<proteinExistence type="inferred from homology"/>
<dbReference type="Gene3D" id="6.10.140.180">
    <property type="match status" value="1"/>
</dbReference>
<sequence length="329" mass="35301">MRRGPGLAALDRTRAARAQFKKKGEEVAETKAQVMKAQMAHFKASLEEFALKHKADIRRNPEFRAQFHAMCATAGVDPLASNKGTWNKLLGLGDFYYELGVQIVEGCITTRQFTGGLIELSRVHEYVQRRRGSRADPVSEDDLLRAIEKLGGLGSGFGVVRIGAKRFVRSVPTELSTDSNALIELAERQGGYFSLRDALASTKWQEARLRDALGAMAREGLMLIDDMPGAAPAEASTPLAAGGASPVSAAQAVPRLYWVPAVGIVPSVHKYRQDTGLDSVPLPPMSDVTSYVPALGGEMAAAAPGQARGEEMAAELVAAMGHTSLNSRQ</sequence>
<dbReference type="PANTHER" id="PTHR12806">
    <property type="entry name" value="EAP30 SUBUNIT OF ELL COMPLEX"/>
    <property type="match status" value="1"/>
</dbReference>
<evidence type="ECO:0008006" key="4">
    <source>
        <dbReference type="Google" id="ProtNLM"/>
    </source>
</evidence>
<name>A0A9D4YX64_CHLVU</name>
<evidence type="ECO:0000313" key="2">
    <source>
        <dbReference type="EMBL" id="KAI3431521.1"/>
    </source>
</evidence>
<dbReference type="InterPro" id="IPR016689">
    <property type="entry name" value="ESCRT-2_cplx_Snf8"/>
</dbReference>
<dbReference type="OrthoDB" id="283883at2759"/>
<evidence type="ECO:0000256" key="1">
    <source>
        <dbReference type="ARBA" id="ARBA00009834"/>
    </source>
</evidence>
<dbReference type="SUPFAM" id="SSF46785">
    <property type="entry name" value="Winged helix' DNA-binding domain"/>
    <property type="match status" value="1"/>
</dbReference>
<reference evidence="2" key="2">
    <citation type="submission" date="2020-11" db="EMBL/GenBank/DDBJ databases">
        <authorList>
            <person name="Cecchin M."/>
            <person name="Marcolungo L."/>
            <person name="Rossato M."/>
            <person name="Girolomoni L."/>
            <person name="Cosentino E."/>
            <person name="Cuine S."/>
            <person name="Li-Beisson Y."/>
            <person name="Delledonne M."/>
            <person name="Ballottari M."/>
        </authorList>
    </citation>
    <scope>NUCLEOTIDE SEQUENCE</scope>
    <source>
        <strain evidence="2">211/11P</strain>
        <tissue evidence="2">Whole cell</tissue>
    </source>
</reference>
<protein>
    <recommendedName>
        <fullName evidence="4">Vacuolar protein sorting-associated protein</fullName>
    </recommendedName>
</protein>
<dbReference type="AlphaFoldDB" id="A0A9D4YX64"/>
<dbReference type="InterPro" id="IPR036390">
    <property type="entry name" value="WH_DNA-bd_sf"/>
</dbReference>
<evidence type="ECO:0000313" key="3">
    <source>
        <dbReference type="Proteomes" id="UP001055712"/>
    </source>
</evidence>
<comment type="similarity">
    <text evidence="1">Belongs to the SNF8 family.</text>
</comment>
<dbReference type="InterPro" id="IPR040608">
    <property type="entry name" value="Snf8/Vps36"/>
</dbReference>
<comment type="caution">
    <text evidence="2">The sequence shown here is derived from an EMBL/GenBank/DDBJ whole genome shotgun (WGS) entry which is preliminary data.</text>
</comment>
<dbReference type="PANTHER" id="PTHR12806:SF0">
    <property type="entry name" value="VACUOLAR-SORTING PROTEIN SNF8"/>
    <property type="match status" value="1"/>
</dbReference>
<dbReference type="GO" id="GO:0043328">
    <property type="term" value="P:protein transport to vacuole involved in ubiquitin-dependent protein catabolic process via the multivesicular body sorting pathway"/>
    <property type="evidence" value="ECO:0007669"/>
    <property type="project" value="TreeGrafter"/>
</dbReference>
<dbReference type="Pfam" id="PF04157">
    <property type="entry name" value="EAP30"/>
    <property type="match status" value="1"/>
</dbReference>
<gene>
    <name evidence="2" type="ORF">D9Q98_004571</name>
</gene>
<keyword evidence="3" id="KW-1185">Reference proteome</keyword>
<dbReference type="Proteomes" id="UP001055712">
    <property type="component" value="Unassembled WGS sequence"/>
</dbReference>
<dbReference type="InterPro" id="IPR036388">
    <property type="entry name" value="WH-like_DNA-bd_sf"/>
</dbReference>